<dbReference type="Pfam" id="PF06196">
    <property type="entry name" value="DUF997"/>
    <property type="match status" value="1"/>
</dbReference>
<reference evidence="2 3" key="1">
    <citation type="submission" date="2019-10" db="EMBL/GenBank/DDBJ databases">
        <title>Vibrio sp. nov. isolated from a shrimp pond.</title>
        <authorList>
            <person name="Gomez-Gil B."/>
            <person name="Enciso-Ibarra J."/>
            <person name="Enciso-Ibarra K."/>
            <person name="Bolan-Mejia C."/>
        </authorList>
    </citation>
    <scope>NUCLEOTIDE SEQUENCE [LARGE SCALE GENOMIC DNA]</scope>
    <source>
        <strain evidence="2 3">CAIM 722</strain>
    </source>
</reference>
<accession>A0A7X4LLQ7</accession>
<proteinExistence type="predicted"/>
<dbReference type="InterPro" id="IPR010398">
    <property type="entry name" value="DUF997"/>
</dbReference>
<evidence type="ECO:0000256" key="1">
    <source>
        <dbReference type="SAM" id="Phobius"/>
    </source>
</evidence>
<evidence type="ECO:0000313" key="3">
    <source>
        <dbReference type="Proteomes" id="UP000462621"/>
    </source>
</evidence>
<evidence type="ECO:0000313" key="2">
    <source>
        <dbReference type="EMBL" id="MZI94219.1"/>
    </source>
</evidence>
<dbReference type="PANTHER" id="PTHR39174:SF1">
    <property type="entry name" value="INNER MEMBRANE PROTEIN"/>
    <property type="match status" value="1"/>
</dbReference>
<dbReference type="PANTHER" id="PTHR39174">
    <property type="entry name" value="INNER MEMBRANE PROTEIN-RELATED"/>
    <property type="match status" value="1"/>
</dbReference>
<feature type="transmembrane region" description="Helical" evidence="1">
    <location>
        <begin position="15"/>
        <end position="34"/>
    </location>
</feature>
<gene>
    <name evidence="2" type="ORF">F9817_13550</name>
</gene>
<sequence>MSKLSDIYRQAHKEAAMALGLAVLYFVWWYTTAYGLAPALGDTSMPALIWGMPVWFFFSCLIGPILFTVLCYLMVKVFYKDVPLDIAPEEDDHE</sequence>
<comment type="caution">
    <text evidence="2">The sequence shown here is derived from an EMBL/GenBank/DDBJ whole genome shotgun (WGS) entry which is preliminary data.</text>
</comment>
<dbReference type="Proteomes" id="UP000462621">
    <property type="component" value="Unassembled WGS sequence"/>
</dbReference>
<keyword evidence="1" id="KW-1133">Transmembrane helix</keyword>
<dbReference type="EMBL" id="WEKT01000025">
    <property type="protein sequence ID" value="MZI94219.1"/>
    <property type="molecule type" value="Genomic_DNA"/>
</dbReference>
<protein>
    <submittedName>
        <fullName evidence="2">DUF997 family protein</fullName>
    </submittedName>
</protein>
<keyword evidence="3" id="KW-1185">Reference proteome</keyword>
<keyword evidence="1" id="KW-0472">Membrane</keyword>
<keyword evidence="1" id="KW-0812">Transmembrane</keyword>
<dbReference type="RefSeq" id="WP_161156421.1">
    <property type="nucleotide sequence ID" value="NZ_WEKT01000025.1"/>
</dbReference>
<dbReference type="AlphaFoldDB" id="A0A7X4LLQ7"/>
<name>A0A7X4LLQ7_9VIBR</name>
<feature type="transmembrane region" description="Helical" evidence="1">
    <location>
        <begin position="54"/>
        <end position="75"/>
    </location>
</feature>
<organism evidence="2 3">
    <name type="scientific">Vibrio eleionomae</name>
    <dbReference type="NCBI Taxonomy" id="2653505"/>
    <lineage>
        <taxon>Bacteria</taxon>
        <taxon>Pseudomonadati</taxon>
        <taxon>Pseudomonadota</taxon>
        <taxon>Gammaproteobacteria</taxon>
        <taxon>Vibrionales</taxon>
        <taxon>Vibrionaceae</taxon>
        <taxon>Vibrio</taxon>
    </lineage>
</organism>